<dbReference type="Proteomes" id="UP000000707">
    <property type="component" value="Unassembled WGS sequence"/>
</dbReference>
<dbReference type="PANTHER" id="PTHR31047:SF0">
    <property type="entry name" value="MEIOTICALLY UP-REGULATED GENE 157 PROTEIN"/>
    <property type="match status" value="1"/>
</dbReference>
<dbReference type="HOGENOM" id="CLU_023537_1_1_1"/>
<dbReference type="Gene3D" id="1.50.10.10">
    <property type="match status" value="1"/>
</dbReference>
<dbReference type="InterPro" id="IPR008313">
    <property type="entry name" value="GH125"/>
</dbReference>
<evidence type="ECO:0000256" key="1">
    <source>
        <dbReference type="SAM" id="Phobius"/>
    </source>
</evidence>
<keyword evidence="1" id="KW-0472">Membrane</keyword>
<accession>G3BFF9</accession>
<sequence>MAMYVYGKRIRPERLAVLVVAAVVFTVYLYVYSLPNILPEVVDDKKSSVVSLPRRQGIDNIDQQFLEYMDSKVTKCPDYTKYSELSHEPFSKGPLKYAYMRPAPKCRTFVSSAVEYVIDDLKKKLKDEDLGRLVENCLPNTLDTAILWHVPTGEKNTAKQVPTPQTFIVTGDIHAEWLRDSARQMSAYQPFVKYDTKLQELIKGAINTQSLYLWNSPYCNAFHPPTGSGIKKGNSAIDKVHPRPDWRHVFECKYELDSLASFLTLSNEYYANSGDMSFVNDAWLQAYNQILSVLRRESSPTFNQRTGSVLPFYYTFQRDTNIGTETLPLAGTGNPVNYGTGLIRSAFRPSDDACILQFFIPANMHMLTELKTLRTQILNEKLHVDSKLDINAMIATTDTVIKNVEIGINQHGIVDHPIFGKVYAYEVDGYGSSIFMDDANIPSLLAAPDMGYIELENKVYQNTRKMLLSKNGNPYYLKGRYFSGIGGPHIGINNAWPMSLLVAMRTTNDDEEILRDLKLVMESTAGLGLIHESVQVNSRGGNAYTRSWFAWGNSEFGKTILHLAKHKPHLIFKEEYHQPYDIDKVLQEFQAQQK</sequence>
<dbReference type="RefSeq" id="XP_006689896.1">
    <property type="nucleotide sequence ID" value="XM_006689833.1"/>
</dbReference>
<dbReference type="PANTHER" id="PTHR31047">
    <property type="entry name" value="MEIOTICALLY UP-REGULATED GENE 157 PROTEIN"/>
    <property type="match status" value="1"/>
</dbReference>
<name>G3BFF9_CANTC</name>
<keyword evidence="3" id="KW-1185">Reference proteome</keyword>
<keyword evidence="1" id="KW-1133">Transmembrane helix</keyword>
<keyword evidence="1" id="KW-0812">Transmembrane</keyword>
<evidence type="ECO:0000313" key="3">
    <source>
        <dbReference type="Proteomes" id="UP000000707"/>
    </source>
</evidence>
<dbReference type="KEGG" id="cten:18250582"/>
<gene>
    <name evidence="2" type="ORF">CANTEDRAFT_96126</name>
</gene>
<dbReference type="SMART" id="SM01149">
    <property type="entry name" value="DUF1237"/>
    <property type="match status" value="1"/>
</dbReference>
<dbReference type="OrthoDB" id="7771656at2759"/>
<reference evidence="2 3" key="1">
    <citation type="journal article" date="2011" name="Proc. Natl. Acad. Sci. U.S.A.">
        <title>Comparative genomics of xylose-fermenting fungi for enhanced biofuel production.</title>
        <authorList>
            <person name="Wohlbach D.J."/>
            <person name="Kuo A."/>
            <person name="Sato T.K."/>
            <person name="Potts K.M."/>
            <person name="Salamov A.A."/>
            <person name="LaButti K.M."/>
            <person name="Sun H."/>
            <person name="Clum A."/>
            <person name="Pangilinan J.L."/>
            <person name="Lindquist E.A."/>
            <person name="Lucas S."/>
            <person name="Lapidus A."/>
            <person name="Jin M."/>
            <person name="Gunawan C."/>
            <person name="Balan V."/>
            <person name="Dale B.E."/>
            <person name="Jeffries T.W."/>
            <person name="Zinkel R."/>
            <person name="Barry K.W."/>
            <person name="Grigoriev I.V."/>
            <person name="Gasch A.P."/>
        </authorList>
    </citation>
    <scope>NUCLEOTIDE SEQUENCE [LARGE SCALE GENOMIC DNA]</scope>
    <source>
        <strain evidence="3">ATCC 10573 / BCRC 21748 / CBS 615 / JCM 9827 / NBRC 10315 / NRRL Y-1498 / VKM Y-70</strain>
    </source>
</reference>
<evidence type="ECO:0008006" key="4">
    <source>
        <dbReference type="Google" id="ProtNLM"/>
    </source>
</evidence>
<dbReference type="EMBL" id="GL996528">
    <property type="protein sequence ID" value="EGV60682.1"/>
    <property type="molecule type" value="Genomic_DNA"/>
</dbReference>
<protein>
    <recommendedName>
        <fullName evidence="4">DUF1237-domain-containing protein</fullName>
    </recommendedName>
</protein>
<evidence type="ECO:0000313" key="2">
    <source>
        <dbReference type="EMBL" id="EGV60682.1"/>
    </source>
</evidence>
<proteinExistence type="predicted"/>
<dbReference type="STRING" id="590646.G3BFF9"/>
<dbReference type="InterPro" id="IPR008928">
    <property type="entry name" value="6-hairpin_glycosidase_sf"/>
</dbReference>
<feature type="transmembrane region" description="Helical" evidence="1">
    <location>
        <begin position="12"/>
        <end position="31"/>
    </location>
</feature>
<dbReference type="eggNOG" id="ENOG502QR7D">
    <property type="taxonomic scope" value="Eukaryota"/>
</dbReference>
<dbReference type="Pfam" id="PF06824">
    <property type="entry name" value="Glyco_hydro_125"/>
    <property type="match status" value="1"/>
</dbReference>
<dbReference type="GO" id="GO:0005975">
    <property type="term" value="P:carbohydrate metabolic process"/>
    <property type="evidence" value="ECO:0007669"/>
    <property type="project" value="InterPro"/>
</dbReference>
<dbReference type="SUPFAM" id="SSF48208">
    <property type="entry name" value="Six-hairpin glycosidases"/>
    <property type="match status" value="1"/>
</dbReference>
<dbReference type="AlphaFoldDB" id="G3BFF9"/>
<organism evidence="3">
    <name type="scientific">Candida tenuis (strain ATCC 10573 / BCRC 21748 / CBS 615 / JCM 9827 / NBRC 10315 / NRRL Y-1498 / VKM Y-70)</name>
    <name type="common">Yeast</name>
    <name type="synonym">Yamadazyma tenuis</name>
    <dbReference type="NCBI Taxonomy" id="590646"/>
    <lineage>
        <taxon>Eukaryota</taxon>
        <taxon>Fungi</taxon>
        <taxon>Dikarya</taxon>
        <taxon>Ascomycota</taxon>
        <taxon>Saccharomycotina</taxon>
        <taxon>Pichiomycetes</taxon>
        <taxon>Debaryomycetaceae</taxon>
        <taxon>Yamadazyma</taxon>
    </lineage>
</organism>
<dbReference type="GO" id="GO:0004553">
    <property type="term" value="F:hydrolase activity, hydrolyzing O-glycosyl compounds"/>
    <property type="evidence" value="ECO:0007669"/>
    <property type="project" value="UniProtKB-ARBA"/>
</dbReference>
<dbReference type="InterPro" id="IPR012341">
    <property type="entry name" value="6hp_glycosidase-like_sf"/>
</dbReference>
<dbReference type="GeneID" id="18250582"/>